<dbReference type="EMBL" id="OMOI01000001">
    <property type="protein sequence ID" value="SPF75066.1"/>
    <property type="molecule type" value="Genomic_DNA"/>
</dbReference>
<sequence length="257" mass="29207">MQSWITSLSDRLTDRRALRRWTRFARDAGNVDKPTLRQSRVRARQLRQQLDEVLFTADSRLALPLLGSNTFQKPLHSDWAHRPQAWRGPLEPTGVASAQNATSFGGEVKLFHDCPLSEVSIRQVRNTRESDLAPFGVSLEAFGFEGSFLSLAIELPDSATEGLHRNHIVRLSVTSQVERPIGVLARLNIQHGPNHEQLSENKTLGNGEATFEFDLAYSNMNEKRVQKMWVDLVFGDPEMNQTTLRDLTLYRYPRAEI</sequence>
<name>A0A2R8AGC2_9RHOB</name>
<evidence type="ECO:0000313" key="1">
    <source>
        <dbReference type="EMBL" id="SPF75066.1"/>
    </source>
</evidence>
<reference evidence="1 2" key="1">
    <citation type="submission" date="2018-03" db="EMBL/GenBank/DDBJ databases">
        <authorList>
            <person name="Keele B.F."/>
        </authorList>
    </citation>
    <scope>NUCLEOTIDE SEQUENCE [LARGE SCALE GENOMIC DNA]</scope>
    <source>
        <strain evidence="1 2">CECT 8811</strain>
    </source>
</reference>
<evidence type="ECO:0000313" key="2">
    <source>
        <dbReference type="Proteomes" id="UP000244911"/>
    </source>
</evidence>
<keyword evidence="2" id="KW-1185">Reference proteome</keyword>
<organism evidence="1 2">
    <name type="scientific">Aliiroseovarius pelagivivens</name>
    <dbReference type="NCBI Taxonomy" id="1639690"/>
    <lineage>
        <taxon>Bacteria</taxon>
        <taxon>Pseudomonadati</taxon>
        <taxon>Pseudomonadota</taxon>
        <taxon>Alphaproteobacteria</taxon>
        <taxon>Rhodobacterales</taxon>
        <taxon>Paracoccaceae</taxon>
        <taxon>Aliiroseovarius</taxon>
    </lineage>
</organism>
<accession>A0A2R8AGC2</accession>
<dbReference type="InterPro" id="IPR045514">
    <property type="entry name" value="DUF6478"/>
</dbReference>
<dbReference type="Proteomes" id="UP000244911">
    <property type="component" value="Unassembled WGS sequence"/>
</dbReference>
<protein>
    <submittedName>
        <fullName evidence="1">Uncharacterized protein</fullName>
    </submittedName>
</protein>
<dbReference type="AlphaFoldDB" id="A0A2R8AGC2"/>
<gene>
    <name evidence="1" type="ORF">ALP8811_00050</name>
</gene>
<proteinExistence type="predicted"/>
<dbReference type="Pfam" id="PF20086">
    <property type="entry name" value="DUF6478"/>
    <property type="match status" value="1"/>
</dbReference>